<dbReference type="AlphaFoldDB" id="A0A8H3ID48"/>
<evidence type="ECO:0000259" key="4">
    <source>
        <dbReference type="Pfam" id="PF00891"/>
    </source>
</evidence>
<dbReference type="Gene3D" id="3.40.50.150">
    <property type="entry name" value="Vaccinia Virus protein VP39"/>
    <property type="match status" value="1"/>
</dbReference>
<reference evidence="6" key="1">
    <citation type="submission" date="2021-03" db="EMBL/GenBank/DDBJ databases">
        <authorList>
            <person name="Tagirdzhanova G."/>
        </authorList>
    </citation>
    <scope>NUCLEOTIDE SEQUENCE</scope>
</reference>
<proteinExistence type="predicted"/>
<evidence type="ECO:0000256" key="1">
    <source>
        <dbReference type="ARBA" id="ARBA00022603"/>
    </source>
</evidence>
<evidence type="ECO:0000256" key="3">
    <source>
        <dbReference type="ARBA" id="ARBA00022691"/>
    </source>
</evidence>
<dbReference type="OrthoDB" id="2410195at2759"/>
<keyword evidence="3" id="KW-0949">S-adenosyl-L-methionine</keyword>
<evidence type="ECO:0000313" key="7">
    <source>
        <dbReference type="Proteomes" id="UP000664203"/>
    </source>
</evidence>
<protein>
    <recommendedName>
        <fullName evidence="8">O-methyltransferase domain-containing protein</fullName>
    </recommendedName>
</protein>
<dbReference type="SUPFAM" id="SSF46785">
    <property type="entry name" value="Winged helix' DNA-binding domain"/>
    <property type="match status" value="1"/>
</dbReference>
<dbReference type="Pfam" id="PF08100">
    <property type="entry name" value="Dimerisation"/>
    <property type="match status" value="1"/>
</dbReference>
<dbReference type="PANTHER" id="PTHR43712">
    <property type="entry name" value="PUTATIVE (AFU_ORTHOLOGUE AFUA_4G14580)-RELATED"/>
    <property type="match status" value="1"/>
</dbReference>
<keyword evidence="7" id="KW-1185">Reference proteome</keyword>
<dbReference type="PANTHER" id="PTHR43712:SF1">
    <property type="entry name" value="HYPOTHETICAL O-METHYLTRANSFERASE (EUROFUNG)-RELATED"/>
    <property type="match status" value="1"/>
</dbReference>
<evidence type="ECO:0000259" key="5">
    <source>
        <dbReference type="Pfam" id="PF08100"/>
    </source>
</evidence>
<keyword evidence="1" id="KW-0489">Methyltransferase</keyword>
<dbReference type="InterPro" id="IPR012967">
    <property type="entry name" value="COMT_dimerisation"/>
</dbReference>
<evidence type="ECO:0008006" key="8">
    <source>
        <dbReference type="Google" id="ProtNLM"/>
    </source>
</evidence>
<gene>
    <name evidence="6" type="ORF">ALECFALPRED_002516</name>
</gene>
<evidence type="ECO:0000256" key="2">
    <source>
        <dbReference type="ARBA" id="ARBA00022679"/>
    </source>
</evidence>
<comment type="caution">
    <text evidence="6">The sequence shown here is derived from an EMBL/GenBank/DDBJ whole genome shotgun (WGS) entry which is preliminary data.</text>
</comment>
<dbReference type="SUPFAM" id="SSF53335">
    <property type="entry name" value="S-adenosyl-L-methionine-dependent methyltransferases"/>
    <property type="match status" value="1"/>
</dbReference>
<keyword evidence="2" id="KW-0808">Transferase</keyword>
<dbReference type="InterPro" id="IPR016461">
    <property type="entry name" value="COMT-like"/>
</dbReference>
<sequence length="428" mass="48445">MGDITDPNVLSLLVQIDSLGKSLSPGSKQDAETRRKLRLAARDLSRAMEEPSDTVERVCFSVRNSFRLKPFNLTWANAIANIDDLIQQFMEEAFIRIAIDLDVFRILVKSGKPQTLGDLIKATRADGVLLARLLRSLGAVGAVGEVGEVGEEAYIPTKVTRTFLIPPLAAGVKFCFDVLSPNWNKLPAFLKETHYHNPTDFMNAAFHKAHNTTLHFMNFLATRPDFQRSFQVYMTGFDEGKTNWPDFFPVEEEIGKGARQDPEAIIFVDIRGGMGRESLALKKRYPSLPGRFVNQDQPQIVSDQRLDGVESMAYNFFTPQPLKAARVYYLRDILHNWNDALCHKILEHIRAAMDPSYSKVLINQWVVPTQRVSLLMVHQDFNMMATSSTMERTEQQTRELLDGAGLRIVKIWRPDDVESECIIEAVAK</sequence>
<dbReference type="InterPro" id="IPR036388">
    <property type="entry name" value="WH-like_DNA-bd_sf"/>
</dbReference>
<dbReference type="Proteomes" id="UP000664203">
    <property type="component" value="Unassembled WGS sequence"/>
</dbReference>
<name>A0A8H3ID48_9LECA</name>
<dbReference type="GO" id="GO:0032259">
    <property type="term" value="P:methylation"/>
    <property type="evidence" value="ECO:0007669"/>
    <property type="project" value="UniProtKB-KW"/>
</dbReference>
<dbReference type="InterPro" id="IPR036390">
    <property type="entry name" value="WH_DNA-bd_sf"/>
</dbReference>
<dbReference type="Pfam" id="PF00891">
    <property type="entry name" value="Methyltransf_2"/>
    <property type="match status" value="1"/>
</dbReference>
<dbReference type="InterPro" id="IPR029063">
    <property type="entry name" value="SAM-dependent_MTases_sf"/>
</dbReference>
<dbReference type="EMBL" id="CAJPDR010000173">
    <property type="protein sequence ID" value="CAF9923647.1"/>
    <property type="molecule type" value="Genomic_DNA"/>
</dbReference>
<dbReference type="Gene3D" id="1.10.10.10">
    <property type="entry name" value="Winged helix-like DNA-binding domain superfamily/Winged helix DNA-binding domain"/>
    <property type="match status" value="1"/>
</dbReference>
<evidence type="ECO:0000313" key="6">
    <source>
        <dbReference type="EMBL" id="CAF9923647.1"/>
    </source>
</evidence>
<organism evidence="6 7">
    <name type="scientific">Alectoria fallacina</name>
    <dbReference type="NCBI Taxonomy" id="1903189"/>
    <lineage>
        <taxon>Eukaryota</taxon>
        <taxon>Fungi</taxon>
        <taxon>Dikarya</taxon>
        <taxon>Ascomycota</taxon>
        <taxon>Pezizomycotina</taxon>
        <taxon>Lecanoromycetes</taxon>
        <taxon>OSLEUM clade</taxon>
        <taxon>Lecanoromycetidae</taxon>
        <taxon>Lecanorales</taxon>
        <taxon>Lecanorineae</taxon>
        <taxon>Parmeliaceae</taxon>
        <taxon>Alectoria</taxon>
    </lineage>
</organism>
<feature type="domain" description="O-methyltransferase C-terminal" evidence="4">
    <location>
        <begin position="267"/>
        <end position="406"/>
    </location>
</feature>
<accession>A0A8H3ID48</accession>
<dbReference type="GO" id="GO:0008171">
    <property type="term" value="F:O-methyltransferase activity"/>
    <property type="evidence" value="ECO:0007669"/>
    <property type="project" value="InterPro"/>
</dbReference>
<dbReference type="InterPro" id="IPR001077">
    <property type="entry name" value="COMT_C"/>
</dbReference>
<feature type="domain" description="O-methyltransferase dimerisation" evidence="5">
    <location>
        <begin position="84"/>
        <end position="164"/>
    </location>
</feature>
<dbReference type="PROSITE" id="PS51683">
    <property type="entry name" value="SAM_OMT_II"/>
    <property type="match status" value="1"/>
</dbReference>
<dbReference type="GO" id="GO:0046983">
    <property type="term" value="F:protein dimerization activity"/>
    <property type="evidence" value="ECO:0007669"/>
    <property type="project" value="InterPro"/>
</dbReference>